<dbReference type="PANTHER" id="PTHR46204">
    <property type="entry name" value="CHITIN ELICITOR RECEPTOR KINASE 1-RELATED"/>
    <property type="match status" value="1"/>
</dbReference>
<accession>A0A392MPJ7</accession>
<evidence type="ECO:0000256" key="7">
    <source>
        <dbReference type="ARBA" id="ARBA00023157"/>
    </source>
</evidence>
<dbReference type="PANTHER" id="PTHR46204:SF15">
    <property type="entry name" value="LYSM DOMAIN RECEPTOR-LIKE KINASE 3"/>
    <property type="match status" value="1"/>
</dbReference>
<keyword evidence="8" id="KW-0808">Transferase</keyword>
<evidence type="ECO:0000313" key="8">
    <source>
        <dbReference type="EMBL" id="MCH88194.1"/>
    </source>
</evidence>
<evidence type="ECO:0000313" key="9">
    <source>
        <dbReference type="Proteomes" id="UP000265520"/>
    </source>
</evidence>
<comment type="caution">
    <text evidence="8">The sequence shown here is derived from an EMBL/GenBank/DDBJ whole genome shotgun (WGS) entry which is preliminary data.</text>
</comment>
<gene>
    <name evidence="8" type="ORF">A2U01_0009077</name>
</gene>
<evidence type="ECO:0000256" key="6">
    <source>
        <dbReference type="ARBA" id="ARBA00023136"/>
    </source>
</evidence>
<dbReference type="GO" id="GO:0019199">
    <property type="term" value="F:transmembrane receptor protein kinase activity"/>
    <property type="evidence" value="ECO:0007669"/>
    <property type="project" value="InterPro"/>
</dbReference>
<protein>
    <submittedName>
        <fullName evidence="8">Receptor-like protein kinase</fullName>
    </submittedName>
</protein>
<keyword evidence="5" id="KW-1133">Transmembrane helix</keyword>
<proteinExistence type="predicted"/>
<evidence type="ECO:0000256" key="5">
    <source>
        <dbReference type="ARBA" id="ARBA00022989"/>
    </source>
</evidence>
<evidence type="ECO:0000256" key="1">
    <source>
        <dbReference type="ARBA" id="ARBA00004162"/>
    </source>
</evidence>
<organism evidence="8 9">
    <name type="scientific">Trifolium medium</name>
    <dbReference type="NCBI Taxonomy" id="97028"/>
    <lineage>
        <taxon>Eukaryota</taxon>
        <taxon>Viridiplantae</taxon>
        <taxon>Streptophyta</taxon>
        <taxon>Embryophyta</taxon>
        <taxon>Tracheophyta</taxon>
        <taxon>Spermatophyta</taxon>
        <taxon>Magnoliopsida</taxon>
        <taxon>eudicotyledons</taxon>
        <taxon>Gunneridae</taxon>
        <taxon>Pentapetalae</taxon>
        <taxon>rosids</taxon>
        <taxon>fabids</taxon>
        <taxon>Fabales</taxon>
        <taxon>Fabaceae</taxon>
        <taxon>Papilionoideae</taxon>
        <taxon>50 kb inversion clade</taxon>
        <taxon>NPAAA clade</taxon>
        <taxon>Hologalegina</taxon>
        <taxon>IRL clade</taxon>
        <taxon>Trifolieae</taxon>
        <taxon>Trifolium</taxon>
    </lineage>
</organism>
<keyword evidence="3" id="KW-0812">Transmembrane</keyword>
<dbReference type="InterPro" id="IPR044812">
    <property type="entry name" value="CERK1/LYK3-like"/>
</dbReference>
<dbReference type="EMBL" id="LXQA010013689">
    <property type="protein sequence ID" value="MCH88194.1"/>
    <property type="molecule type" value="Genomic_DNA"/>
</dbReference>
<comment type="subcellular location">
    <subcellularLocation>
        <location evidence="1">Cell membrane</location>
        <topology evidence="1">Single-pass membrane protein</topology>
    </subcellularLocation>
</comment>
<dbReference type="Proteomes" id="UP000265520">
    <property type="component" value="Unassembled WGS sequence"/>
</dbReference>
<keyword evidence="4" id="KW-0732">Signal</keyword>
<reference evidence="8 9" key="1">
    <citation type="journal article" date="2018" name="Front. Plant Sci.">
        <title>Red Clover (Trifolium pratense) and Zigzag Clover (T. medium) - A Picture of Genomic Similarities and Differences.</title>
        <authorList>
            <person name="Dluhosova J."/>
            <person name="Istvanek J."/>
            <person name="Nedelnik J."/>
            <person name="Repkova J."/>
        </authorList>
    </citation>
    <scope>NUCLEOTIDE SEQUENCE [LARGE SCALE GENOMIC DNA]</scope>
    <source>
        <strain evidence="9">cv. 10/8</strain>
        <tissue evidence="8">Leaf</tissue>
    </source>
</reference>
<keyword evidence="9" id="KW-1185">Reference proteome</keyword>
<keyword evidence="8" id="KW-0418">Kinase</keyword>
<keyword evidence="8" id="KW-0675">Receptor</keyword>
<name>A0A392MPJ7_9FABA</name>
<evidence type="ECO:0000256" key="2">
    <source>
        <dbReference type="ARBA" id="ARBA00022475"/>
    </source>
</evidence>
<dbReference type="GO" id="GO:0045087">
    <property type="term" value="P:innate immune response"/>
    <property type="evidence" value="ECO:0007669"/>
    <property type="project" value="InterPro"/>
</dbReference>
<feature type="non-terminal residue" evidence="8">
    <location>
        <position position="135"/>
    </location>
</feature>
<sequence length="135" mass="15232">MKSKVVSKPEDIFSYNTDTMPNQYFVLADSRVNVPFPCDCINDEFLGHTFLHELHSTDTYASIAELTFTNLTNEAWVQRDNIYAARSSIPKFAKVNVTVNCSCGNKEVSKDYGLFITYPLSSKDTLESIAKDTKL</sequence>
<dbReference type="GO" id="GO:0005886">
    <property type="term" value="C:plasma membrane"/>
    <property type="evidence" value="ECO:0007669"/>
    <property type="project" value="UniProtKB-SubCell"/>
</dbReference>
<evidence type="ECO:0000256" key="4">
    <source>
        <dbReference type="ARBA" id="ARBA00022729"/>
    </source>
</evidence>
<evidence type="ECO:0000256" key="3">
    <source>
        <dbReference type="ARBA" id="ARBA00022692"/>
    </source>
</evidence>
<keyword evidence="7" id="KW-1015">Disulfide bond</keyword>
<keyword evidence="6" id="KW-0472">Membrane</keyword>
<keyword evidence="2" id="KW-1003">Cell membrane</keyword>
<dbReference type="AlphaFoldDB" id="A0A392MPJ7"/>